<dbReference type="NCBIfam" id="TIGR00095">
    <property type="entry name" value="16S rRNA (guanine(966)-N(2))-methyltransferase RsmD"/>
    <property type="match status" value="1"/>
</dbReference>
<protein>
    <recommendedName>
        <fullName evidence="4 8">Ribosomal RNA small subunit methyltransferase D</fullName>
        <ecNumber evidence="3 8">2.1.1.171</ecNumber>
    </recommendedName>
</protein>
<dbReference type="PANTHER" id="PTHR43542">
    <property type="entry name" value="METHYLTRANSFERASE"/>
    <property type="match status" value="1"/>
</dbReference>
<dbReference type="PIRSF" id="PIRSF004553">
    <property type="entry name" value="CHP00095"/>
    <property type="match status" value="1"/>
</dbReference>
<dbReference type="InterPro" id="IPR002052">
    <property type="entry name" value="DNA_methylase_N6_adenine_CS"/>
</dbReference>
<keyword evidence="8" id="KW-0949">S-adenosyl-L-methionine</keyword>
<dbReference type="RefSeq" id="WP_306102323.1">
    <property type="nucleotide sequence ID" value="NZ_CP162601.1"/>
</dbReference>
<dbReference type="InterPro" id="IPR004398">
    <property type="entry name" value="RNA_MeTrfase_RsmD"/>
</dbReference>
<evidence type="ECO:0000256" key="4">
    <source>
        <dbReference type="ARBA" id="ARBA00013682"/>
    </source>
</evidence>
<evidence type="ECO:0000256" key="7">
    <source>
        <dbReference type="ARBA" id="ARBA00048326"/>
    </source>
</evidence>
<dbReference type="PANTHER" id="PTHR43542:SF1">
    <property type="entry name" value="METHYLTRANSFERASE"/>
    <property type="match status" value="1"/>
</dbReference>
<evidence type="ECO:0000256" key="2">
    <source>
        <dbReference type="ARBA" id="ARBA00005269"/>
    </source>
</evidence>
<evidence type="ECO:0000256" key="1">
    <source>
        <dbReference type="ARBA" id="ARBA00002649"/>
    </source>
</evidence>
<evidence type="ECO:0000256" key="5">
    <source>
        <dbReference type="ARBA" id="ARBA00022603"/>
    </source>
</evidence>
<dbReference type="SUPFAM" id="SSF53335">
    <property type="entry name" value="S-adenosyl-L-methionine-dependent methyltransferases"/>
    <property type="match status" value="1"/>
</dbReference>
<evidence type="ECO:0000256" key="3">
    <source>
        <dbReference type="ARBA" id="ARBA00012141"/>
    </source>
</evidence>
<comment type="similarity">
    <text evidence="2 8">Belongs to the methyltransferase superfamily. RsmD family.</text>
</comment>
<dbReference type="Gene3D" id="3.40.50.150">
    <property type="entry name" value="Vaccinia Virus protein VP39"/>
    <property type="match status" value="1"/>
</dbReference>
<comment type="catalytic activity">
    <reaction evidence="7 8">
        <text>guanosine(966) in 16S rRNA + S-adenosyl-L-methionine = N(2)-methylguanosine(966) in 16S rRNA + S-adenosyl-L-homocysteine + H(+)</text>
        <dbReference type="Rhea" id="RHEA:23548"/>
        <dbReference type="Rhea" id="RHEA-COMP:10211"/>
        <dbReference type="Rhea" id="RHEA-COMP:10212"/>
        <dbReference type="ChEBI" id="CHEBI:15378"/>
        <dbReference type="ChEBI" id="CHEBI:57856"/>
        <dbReference type="ChEBI" id="CHEBI:59789"/>
        <dbReference type="ChEBI" id="CHEBI:74269"/>
        <dbReference type="ChEBI" id="CHEBI:74481"/>
        <dbReference type="EC" id="2.1.1.171"/>
    </reaction>
</comment>
<organism evidence="9">
    <name type="scientific">Vibrio sp. HB236076</name>
    <dbReference type="NCBI Taxonomy" id="3232307"/>
    <lineage>
        <taxon>Bacteria</taxon>
        <taxon>Pseudomonadati</taxon>
        <taxon>Pseudomonadota</taxon>
        <taxon>Gammaproteobacteria</taxon>
        <taxon>Vibrionales</taxon>
        <taxon>Vibrionaceae</taxon>
        <taxon>Vibrio</taxon>
    </lineage>
</organism>
<dbReference type="EMBL" id="CP162601">
    <property type="protein sequence ID" value="XDK24989.1"/>
    <property type="molecule type" value="Genomic_DNA"/>
</dbReference>
<comment type="function">
    <text evidence="1 8">Specifically methylates the guanine in position 966 of 16S rRNA in the assembled 30S particle.</text>
</comment>
<evidence type="ECO:0000313" key="9">
    <source>
        <dbReference type="EMBL" id="XDK24989.1"/>
    </source>
</evidence>
<dbReference type="EC" id="2.1.1.171" evidence="3 8"/>
<dbReference type="KEGG" id="vih:AB0763_12685"/>
<keyword evidence="6 8" id="KW-0808">Transferase</keyword>
<evidence type="ECO:0000256" key="8">
    <source>
        <dbReference type="PIRNR" id="PIRNR004553"/>
    </source>
</evidence>
<dbReference type="AlphaFoldDB" id="A0AB39HDW0"/>
<evidence type="ECO:0000256" key="6">
    <source>
        <dbReference type="ARBA" id="ARBA00022679"/>
    </source>
</evidence>
<name>A0AB39HDW0_9VIBR</name>
<keyword evidence="8" id="KW-0698">rRNA processing</keyword>
<reference evidence="9" key="1">
    <citation type="submission" date="2024-07" db="EMBL/GenBank/DDBJ databases">
        <title>Genome Analysis of a Potential Novel Vibrio Species Secreting pH- and Thermo-stable Alginate Lyase and its Application in Producing Alginate Oligosaccharides.</title>
        <authorList>
            <person name="Huang H."/>
            <person name="Bao K."/>
        </authorList>
    </citation>
    <scope>NUCLEOTIDE SEQUENCE</scope>
    <source>
        <strain evidence="9">HB236076</strain>
    </source>
</reference>
<dbReference type="InterPro" id="IPR029063">
    <property type="entry name" value="SAM-dependent_MTases_sf"/>
</dbReference>
<keyword evidence="5 8" id="KW-0489">Methyltransferase</keyword>
<dbReference type="GO" id="GO:0003676">
    <property type="term" value="F:nucleic acid binding"/>
    <property type="evidence" value="ECO:0007669"/>
    <property type="project" value="InterPro"/>
</dbReference>
<dbReference type="PROSITE" id="PS00092">
    <property type="entry name" value="N6_MTASE"/>
    <property type="match status" value="1"/>
</dbReference>
<gene>
    <name evidence="9" type="primary">rsmD</name>
    <name evidence="9" type="ORF">AB0763_12685</name>
</gene>
<accession>A0AB39HDW0</accession>
<sequence>MPRQRQKKPSPKRPATGSIRIISGLWRGRKLPVLDAQGLRPTTDRVKETLFNWIAMSIPHARCLDLFAGSGSLGFEAASRQAAHVTLLELDQNTYRQLQSNRQQVNAENMTIHHQDALSFLRQSPTKHDIVFIDPPFRQDLLNQTIQLLDHHWLNDRALVYIETEKELDLTEIPAYWQLEKEKFAGQVAYRLYQVHLDPQSDSE</sequence>
<dbReference type="CDD" id="cd02440">
    <property type="entry name" value="AdoMet_MTases"/>
    <property type="match status" value="1"/>
</dbReference>
<dbReference type="Pfam" id="PF03602">
    <property type="entry name" value="Cons_hypoth95"/>
    <property type="match status" value="1"/>
</dbReference>
<proteinExistence type="inferred from homology"/>
<dbReference type="GO" id="GO:0052913">
    <property type="term" value="F:16S rRNA (guanine(966)-N(2))-methyltransferase activity"/>
    <property type="evidence" value="ECO:0007669"/>
    <property type="project" value="UniProtKB-EC"/>
</dbReference>